<feature type="compositionally biased region" description="Basic and acidic residues" evidence="1">
    <location>
        <begin position="470"/>
        <end position="489"/>
    </location>
</feature>
<feature type="region of interest" description="Disordered" evidence="1">
    <location>
        <begin position="397"/>
        <end position="752"/>
    </location>
</feature>
<dbReference type="OrthoDB" id="4850289at2759"/>
<name>A0A086TDI1_HAPC1</name>
<feature type="compositionally biased region" description="Polar residues" evidence="1">
    <location>
        <begin position="420"/>
        <end position="440"/>
    </location>
</feature>
<sequence length="752" mass="83775">MPQHTCRDANRKRSQYLLSARGQLQHNLDGPLSFLEPYDKRNWGRDELRGRHARPAMEPILNGDISMDDVDIGKAIDERKKDAEQRTLSSHRSRNPWRILCGFKGTVSFDILGQVSYANAVRTLLSFPKGISCSYTLVWYDANREMVKSNDYRLPAKDSECSKDPYCRALINIRKAMATRAAQYFLVKRCNEKAPEHLRGTGESRRDHVRDRSVIQGMEQASEEQRATGASVVSRRHRTPKGPSPLRASEQPGVDGRMSCPTPPSANGGRSHTQSDQQTRDKRRDVTKASTGSDYIRRPIPQPLNAVLRGSDSLPEITKAVLTPTEQARLQQAYREVESIHLDRDQRCPIPRCTAVFNPLDEDEWLEHFREQHAVDECPFCQDDIFVAENRKQVQEEVEMAHLDSARPQASEPRPEANEPSKTNNTPGSLREVSSPTSRPRSAHKNSRKEHETAKHGPATRGKKRPRSPRFSDRIHSNYEDPQDDRFDDSLSVACPKLDHVDEPTPRSRQRQDVIPGLHGRKRPRRNNGGMYVYTSDSDSADELQPDVDDLAPPKRRRVNDPTYKPSWEGRNSEDELPAGPSVPNGARRGTQSTTPNKKASLGVSDLSAEFTQAKDSTEITAKKPTPRKSAPRKPTPKKATPKKSTPGKPTPNKKTPKKATPNRVIPKKVTVEDANTDEEDADIVPEKAVPKETASKTTGTPEATSGKEAAKKATPKKATPTKNNAVEVTPGSGRVTRSAARAAAAEAGDKL</sequence>
<organism evidence="2 3">
    <name type="scientific">Hapsidospora chrysogenum (strain ATCC 11550 / CBS 779.69 / DSM 880 / IAM 14645 / JCM 23072 / IMI 49137)</name>
    <name type="common">Acremonium chrysogenum</name>
    <dbReference type="NCBI Taxonomy" id="857340"/>
    <lineage>
        <taxon>Eukaryota</taxon>
        <taxon>Fungi</taxon>
        <taxon>Dikarya</taxon>
        <taxon>Ascomycota</taxon>
        <taxon>Pezizomycotina</taxon>
        <taxon>Sordariomycetes</taxon>
        <taxon>Hypocreomycetidae</taxon>
        <taxon>Hypocreales</taxon>
        <taxon>Bionectriaceae</taxon>
        <taxon>Hapsidospora</taxon>
    </lineage>
</organism>
<feature type="compositionally biased region" description="Low complexity" evidence="1">
    <location>
        <begin position="717"/>
        <end position="726"/>
    </location>
</feature>
<feature type="compositionally biased region" description="Basic and acidic residues" evidence="1">
    <location>
        <begin position="497"/>
        <end position="512"/>
    </location>
</feature>
<proteinExistence type="predicted"/>
<feature type="compositionally biased region" description="Basic and acidic residues" evidence="1">
    <location>
        <begin position="278"/>
        <end position="287"/>
    </location>
</feature>
<evidence type="ECO:0000313" key="2">
    <source>
        <dbReference type="EMBL" id="KFH47413.1"/>
    </source>
</evidence>
<protein>
    <submittedName>
        <fullName evidence="2">Uncharacterized protein</fullName>
    </submittedName>
</protein>
<dbReference type="HOGENOM" id="CLU_370027_0_0_1"/>
<dbReference type="STRING" id="857340.A0A086TDI1"/>
<comment type="caution">
    <text evidence="2">The sequence shown here is derived from an EMBL/GenBank/DDBJ whole genome shotgun (WGS) entry which is preliminary data.</text>
</comment>
<feature type="compositionally biased region" description="Low complexity" evidence="1">
    <location>
        <begin position="643"/>
        <end position="663"/>
    </location>
</feature>
<feature type="region of interest" description="Disordered" evidence="1">
    <location>
        <begin position="217"/>
        <end position="298"/>
    </location>
</feature>
<feature type="compositionally biased region" description="Basic and acidic residues" evidence="1">
    <location>
        <begin position="685"/>
        <end position="695"/>
    </location>
</feature>
<dbReference type="EMBL" id="JPKY01000010">
    <property type="protein sequence ID" value="KFH47413.1"/>
    <property type="molecule type" value="Genomic_DNA"/>
</dbReference>
<keyword evidence="3" id="KW-1185">Reference proteome</keyword>
<dbReference type="Proteomes" id="UP000029964">
    <property type="component" value="Unassembled WGS sequence"/>
</dbReference>
<dbReference type="AlphaFoldDB" id="A0A086TDI1"/>
<reference evidence="3" key="1">
    <citation type="journal article" date="2014" name="Genome Announc.">
        <title>Genome sequence and annotation of Acremonium chrysogenum, producer of the beta-lactam antibiotic cephalosporin C.</title>
        <authorList>
            <person name="Terfehr D."/>
            <person name="Dahlmann T.A."/>
            <person name="Specht T."/>
            <person name="Zadra I."/>
            <person name="Kuernsteiner H."/>
            <person name="Kueck U."/>
        </authorList>
    </citation>
    <scope>NUCLEOTIDE SEQUENCE [LARGE SCALE GENOMIC DNA]</scope>
    <source>
        <strain evidence="3">ATCC 11550 / CBS 779.69 / DSM 880 / IAM 14645 / JCM 23072 / IMI 49137</strain>
    </source>
</reference>
<feature type="compositionally biased region" description="Basic residues" evidence="1">
    <location>
        <begin position="625"/>
        <end position="642"/>
    </location>
</feature>
<feature type="compositionally biased region" description="Polar residues" evidence="1">
    <location>
        <begin position="268"/>
        <end position="277"/>
    </location>
</feature>
<feature type="compositionally biased region" description="Acidic residues" evidence="1">
    <location>
        <begin position="539"/>
        <end position="550"/>
    </location>
</feature>
<feature type="compositionally biased region" description="Acidic residues" evidence="1">
    <location>
        <begin position="675"/>
        <end position="684"/>
    </location>
</feature>
<feature type="compositionally biased region" description="Low complexity" evidence="1">
    <location>
        <begin position="740"/>
        <end position="752"/>
    </location>
</feature>
<accession>A0A086TDI1</accession>
<evidence type="ECO:0000256" key="1">
    <source>
        <dbReference type="SAM" id="MobiDB-lite"/>
    </source>
</evidence>
<evidence type="ECO:0000313" key="3">
    <source>
        <dbReference type="Proteomes" id="UP000029964"/>
    </source>
</evidence>
<gene>
    <name evidence="2" type="ORF">ACRE_018280</name>
</gene>